<comment type="similarity">
    <text evidence="3 14">Belongs to the TPP enzyme family.</text>
</comment>
<dbReference type="InterPro" id="IPR011766">
    <property type="entry name" value="TPP_enzyme_TPP-bd"/>
</dbReference>
<evidence type="ECO:0000259" key="16">
    <source>
        <dbReference type="Pfam" id="PF02775"/>
    </source>
</evidence>
<evidence type="ECO:0000313" key="18">
    <source>
        <dbReference type="EMBL" id="VFK27756.1"/>
    </source>
</evidence>
<dbReference type="AlphaFoldDB" id="A0A451BA50"/>
<keyword evidence="7 14" id="KW-0808">Transferase</keyword>
<evidence type="ECO:0000259" key="15">
    <source>
        <dbReference type="Pfam" id="PF00205"/>
    </source>
</evidence>
<name>A0A451BA50_9GAMM</name>
<proteinExistence type="inferred from homology"/>
<keyword evidence="12 14" id="KW-0100">Branched-chain amino acid biosynthesis</keyword>
<reference evidence="20" key="1">
    <citation type="submission" date="2019-02" db="EMBL/GenBank/DDBJ databases">
        <authorList>
            <person name="Gruber-Vodicka R. H."/>
            <person name="Seah K. B. B."/>
        </authorList>
    </citation>
    <scope>NUCLEOTIDE SEQUENCE</scope>
    <source>
        <strain evidence="18">BECK_BZ197</strain>
        <strain evidence="20">BECK_BZ198</strain>
        <strain evidence="19">BECK_BZ199</strain>
    </source>
</reference>
<dbReference type="EMBL" id="CAADGH010000016">
    <property type="protein sequence ID" value="VFK75154.1"/>
    <property type="molecule type" value="Genomic_DNA"/>
</dbReference>
<protein>
    <recommendedName>
        <fullName evidence="4 14">Acetolactate synthase</fullName>
        <ecNumber evidence="4 14">2.2.1.6</ecNumber>
    </recommendedName>
</protein>
<evidence type="ECO:0000256" key="6">
    <source>
        <dbReference type="ARBA" id="ARBA00022630"/>
    </source>
</evidence>
<dbReference type="GO" id="GO:0005948">
    <property type="term" value="C:acetolactate synthase complex"/>
    <property type="evidence" value="ECO:0007669"/>
    <property type="project" value="TreeGrafter"/>
</dbReference>
<evidence type="ECO:0000256" key="12">
    <source>
        <dbReference type="ARBA" id="ARBA00023304"/>
    </source>
</evidence>
<gene>
    <name evidence="18" type="ORF">BECKMB1821G_GA0114241_10307</name>
    <name evidence="20" type="ORF">BECKMB1821H_GA0114242_101636</name>
    <name evidence="19" type="ORF">BECKMB1821I_GA0114274_101436</name>
</gene>
<comment type="pathway">
    <text evidence="1 14">Amino-acid biosynthesis; L-isoleucine biosynthesis; L-isoleucine from 2-oxobutanoate: step 1/4.</text>
</comment>
<dbReference type="FunFam" id="3.40.50.970:FF:000007">
    <property type="entry name" value="Acetolactate synthase"/>
    <property type="match status" value="1"/>
</dbReference>
<dbReference type="PANTHER" id="PTHR18968:SF13">
    <property type="entry name" value="ACETOLACTATE SYNTHASE CATALYTIC SUBUNIT, MITOCHONDRIAL"/>
    <property type="match status" value="1"/>
</dbReference>
<dbReference type="Pfam" id="PF02776">
    <property type="entry name" value="TPP_enzyme_N"/>
    <property type="match status" value="1"/>
</dbReference>
<dbReference type="PANTHER" id="PTHR18968">
    <property type="entry name" value="THIAMINE PYROPHOSPHATE ENZYMES"/>
    <property type="match status" value="1"/>
</dbReference>
<evidence type="ECO:0000313" key="19">
    <source>
        <dbReference type="EMBL" id="VFK30253.1"/>
    </source>
</evidence>
<evidence type="ECO:0000256" key="7">
    <source>
        <dbReference type="ARBA" id="ARBA00022679"/>
    </source>
</evidence>
<feature type="domain" description="Thiamine pyrophosphate enzyme central" evidence="15">
    <location>
        <begin position="193"/>
        <end position="326"/>
    </location>
</feature>
<evidence type="ECO:0000256" key="3">
    <source>
        <dbReference type="ARBA" id="ARBA00007812"/>
    </source>
</evidence>
<dbReference type="SUPFAM" id="SSF52518">
    <property type="entry name" value="Thiamin diphosphate-binding fold (THDP-binding)"/>
    <property type="match status" value="2"/>
</dbReference>
<evidence type="ECO:0000313" key="20">
    <source>
        <dbReference type="EMBL" id="VFK75154.1"/>
    </source>
</evidence>
<accession>A0A451BA50</accession>
<evidence type="ECO:0000259" key="17">
    <source>
        <dbReference type="Pfam" id="PF02776"/>
    </source>
</evidence>
<dbReference type="FunFam" id="3.40.50.1220:FF:000008">
    <property type="entry name" value="Acetolactate synthase"/>
    <property type="match status" value="1"/>
</dbReference>
<dbReference type="CDD" id="cd02015">
    <property type="entry name" value="TPP_AHAS"/>
    <property type="match status" value="1"/>
</dbReference>
<evidence type="ECO:0000256" key="1">
    <source>
        <dbReference type="ARBA" id="ARBA00004974"/>
    </source>
</evidence>
<dbReference type="GO" id="GO:0009097">
    <property type="term" value="P:isoleucine biosynthetic process"/>
    <property type="evidence" value="ECO:0007669"/>
    <property type="project" value="UniProtKB-UniPathway"/>
</dbReference>
<dbReference type="GO" id="GO:0003984">
    <property type="term" value="F:acetolactate synthase activity"/>
    <property type="evidence" value="ECO:0007669"/>
    <property type="project" value="UniProtKB-EC"/>
</dbReference>
<evidence type="ECO:0000256" key="4">
    <source>
        <dbReference type="ARBA" id="ARBA00013145"/>
    </source>
</evidence>
<dbReference type="FunFam" id="3.40.50.970:FF:000016">
    <property type="entry name" value="Acetolactate synthase"/>
    <property type="match status" value="1"/>
</dbReference>
<evidence type="ECO:0000256" key="14">
    <source>
        <dbReference type="RuleBase" id="RU003591"/>
    </source>
</evidence>
<dbReference type="InterPro" id="IPR039368">
    <property type="entry name" value="AHAS_TPP"/>
</dbReference>
<dbReference type="UniPathway" id="UPA00047">
    <property type="reaction ID" value="UER00055"/>
</dbReference>
<dbReference type="InterPro" id="IPR045229">
    <property type="entry name" value="TPP_enz"/>
</dbReference>
<comment type="cofactor">
    <cofactor evidence="14">
        <name>thiamine diphosphate</name>
        <dbReference type="ChEBI" id="CHEBI:58937"/>
    </cofactor>
    <text evidence="14">Binds 1 thiamine pyrophosphate per subunit.</text>
</comment>
<keyword evidence="8 14" id="KW-0479">Metal-binding</keyword>
<dbReference type="GO" id="GO:0050660">
    <property type="term" value="F:flavin adenine dinucleotide binding"/>
    <property type="evidence" value="ECO:0007669"/>
    <property type="project" value="InterPro"/>
</dbReference>
<dbReference type="GO" id="GO:0009099">
    <property type="term" value="P:L-valine biosynthetic process"/>
    <property type="evidence" value="ECO:0007669"/>
    <property type="project" value="UniProtKB-UniPathway"/>
</dbReference>
<dbReference type="InterPro" id="IPR012001">
    <property type="entry name" value="Thiamin_PyroP_enz_TPP-bd_dom"/>
</dbReference>
<dbReference type="InterPro" id="IPR012000">
    <property type="entry name" value="Thiamin_PyroP_enz_cen_dom"/>
</dbReference>
<evidence type="ECO:0000256" key="10">
    <source>
        <dbReference type="ARBA" id="ARBA00022842"/>
    </source>
</evidence>
<dbReference type="Gene3D" id="3.40.50.1220">
    <property type="entry name" value="TPP-binding domain"/>
    <property type="match status" value="1"/>
</dbReference>
<dbReference type="InterPro" id="IPR029035">
    <property type="entry name" value="DHS-like_NAD/FAD-binding_dom"/>
</dbReference>
<organism evidence="20">
    <name type="scientific">Candidatus Kentrum sp. MB</name>
    <dbReference type="NCBI Taxonomy" id="2138164"/>
    <lineage>
        <taxon>Bacteria</taxon>
        <taxon>Pseudomonadati</taxon>
        <taxon>Pseudomonadota</taxon>
        <taxon>Gammaproteobacteria</taxon>
        <taxon>Candidatus Kentrum</taxon>
    </lineage>
</organism>
<evidence type="ECO:0000256" key="2">
    <source>
        <dbReference type="ARBA" id="ARBA00005025"/>
    </source>
</evidence>
<dbReference type="InterPro" id="IPR012846">
    <property type="entry name" value="Acetolactate_synth_lsu"/>
</dbReference>
<dbReference type="EMBL" id="CAADFO010000030">
    <property type="protein sequence ID" value="VFK27756.1"/>
    <property type="molecule type" value="Genomic_DNA"/>
</dbReference>
<comment type="pathway">
    <text evidence="2 14">Amino-acid biosynthesis; L-valine biosynthesis; L-valine from pyruvate: step 1/4.</text>
</comment>
<dbReference type="EMBL" id="CAADFQ010000014">
    <property type="protein sequence ID" value="VFK30253.1"/>
    <property type="molecule type" value="Genomic_DNA"/>
</dbReference>
<dbReference type="Pfam" id="PF00205">
    <property type="entry name" value="TPP_enzyme_M"/>
    <property type="match status" value="1"/>
</dbReference>
<keyword evidence="9" id="KW-0274">FAD</keyword>
<evidence type="ECO:0000256" key="8">
    <source>
        <dbReference type="ARBA" id="ARBA00022723"/>
    </source>
</evidence>
<dbReference type="NCBIfam" id="NF005058">
    <property type="entry name" value="PRK06466.1"/>
    <property type="match status" value="1"/>
</dbReference>
<evidence type="ECO:0000256" key="13">
    <source>
        <dbReference type="ARBA" id="ARBA00048670"/>
    </source>
</evidence>
<evidence type="ECO:0000256" key="5">
    <source>
        <dbReference type="ARBA" id="ARBA00022605"/>
    </source>
</evidence>
<dbReference type="CDD" id="cd07035">
    <property type="entry name" value="TPP_PYR_POX_like"/>
    <property type="match status" value="1"/>
</dbReference>
<dbReference type="Pfam" id="PF02775">
    <property type="entry name" value="TPP_enzyme_C"/>
    <property type="match status" value="1"/>
</dbReference>
<feature type="domain" description="Thiamine pyrophosphate enzyme TPP-binding" evidence="16">
    <location>
        <begin position="391"/>
        <end position="539"/>
    </location>
</feature>
<dbReference type="UniPathway" id="UPA00049">
    <property type="reaction ID" value="UER00059"/>
</dbReference>
<keyword evidence="10 14" id="KW-0460">Magnesium</keyword>
<evidence type="ECO:0000256" key="9">
    <source>
        <dbReference type="ARBA" id="ARBA00022827"/>
    </source>
</evidence>
<feature type="domain" description="Thiamine pyrophosphate enzyme N-terminal TPP-binding" evidence="17">
    <location>
        <begin position="4"/>
        <end position="117"/>
    </location>
</feature>
<dbReference type="GO" id="GO:0000287">
    <property type="term" value="F:magnesium ion binding"/>
    <property type="evidence" value="ECO:0007669"/>
    <property type="project" value="UniProtKB-UniRule"/>
</dbReference>
<keyword evidence="11 14" id="KW-0786">Thiamine pyrophosphate</keyword>
<sequence>MRLTGAQIVVQFLKDEGVEYIFGYPGGAVLHLYDAIYKQNHIKHILVRHEQGATHMADGFARATGKPGVALVTSGPGVTNAITGIATAYLDSTPMVVISGQVPRHLIGNDAFQEVDCVGITRPCVKHNFLVKDTSELAPILKKAFHVATTGRPGPVVVDIPKDITAEMTDYVYPETVNMRSYNPVLTGHGGQIRRALDLILSAERPMIYSGGGVVLDNASELLVEFAHLLNAPITNTLMGLGSFPGNDRQFLGMLGMHGTFEANMAMHECDALIAIGARFDDRITGDIESFCPYAKIIHVDIDPSSIAKNVRVDIPIVGSVTNVLMEFTQQMKASERRPDAKAIAAWWRRIEEWRSVESLNYEYSDTVIKPQHVLEKLYEITKGEAFVTSDVGQHQMWTAQYYKFAKPRRWVNSGGLGTMGFGMPAALGVKLAYPDETVVCVTGDGSIQMCIQELSTAKQYDLPIKIISLNNRYLGMVRQWQEFFYDNRYSHTYLDSLPDFVKLVESYGHVGMRIEKPADVEGALQEALAMKDRLVFMEFITDPTENVYPMMAAGRAHNEMLLSRQSRVENL</sequence>
<dbReference type="Gene3D" id="3.40.50.970">
    <property type="match status" value="2"/>
</dbReference>
<dbReference type="NCBIfam" id="TIGR00118">
    <property type="entry name" value="acolac_lg"/>
    <property type="match status" value="1"/>
</dbReference>
<dbReference type="SUPFAM" id="SSF52467">
    <property type="entry name" value="DHS-like NAD/FAD-binding domain"/>
    <property type="match status" value="1"/>
</dbReference>
<dbReference type="InterPro" id="IPR000399">
    <property type="entry name" value="TPP-bd_CS"/>
</dbReference>
<dbReference type="InterPro" id="IPR029061">
    <property type="entry name" value="THDP-binding"/>
</dbReference>
<dbReference type="EC" id="2.2.1.6" evidence="4 14"/>
<evidence type="ECO:0000256" key="11">
    <source>
        <dbReference type="ARBA" id="ARBA00023052"/>
    </source>
</evidence>
<keyword evidence="6" id="KW-0285">Flavoprotein</keyword>
<comment type="cofactor">
    <cofactor evidence="14">
        <name>Mg(2+)</name>
        <dbReference type="ChEBI" id="CHEBI:18420"/>
    </cofactor>
    <text evidence="14">Binds 1 Mg(2+) ion per subunit.</text>
</comment>
<dbReference type="GO" id="GO:0030976">
    <property type="term" value="F:thiamine pyrophosphate binding"/>
    <property type="evidence" value="ECO:0007669"/>
    <property type="project" value="UniProtKB-UniRule"/>
</dbReference>
<keyword evidence="5 14" id="KW-0028">Amino-acid biosynthesis</keyword>
<dbReference type="PROSITE" id="PS00187">
    <property type="entry name" value="TPP_ENZYMES"/>
    <property type="match status" value="1"/>
</dbReference>
<comment type="catalytic activity">
    <reaction evidence="13 14">
        <text>2 pyruvate + H(+) = (2S)-2-acetolactate + CO2</text>
        <dbReference type="Rhea" id="RHEA:25249"/>
        <dbReference type="ChEBI" id="CHEBI:15361"/>
        <dbReference type="ChEBI" id="CHEBI:15378"/>
        <dbReference type="ChEBI" id="CHEBI:16526"/>
        <dbReference type="ChEBI" id="CHEBI:58476"/>
        <dbReference type="EC" id="2.2.1.6"/>
    </reaction>
</comment>